<comment type="caution">
    <text evidence="2">The sequence shown here is derived from an EMBL/GenBank/DDBJ whole genome shotgun (WGS) entry which is preliminary data.</text>
</comment>
<proteinExistence type="predicted"/>
<sequence length="129" mass="14498">MDLLSLVTSSVDNNEVGGPEEDLLGVIEGWQDDETHNPDVPAVSCKRGLTPFVFVPFAGRTDLPSTCRIFTWTLMLQIVVVDREQSEFEPSVCLTLTWRLRPVNSPVFQFFDLNAYSLAIIKVLLVLQQ</sequence>
<dbReference type="Pfam" id="PF19270">
    <property type="entry name" value="FBO_C"/>
    <property type="match status" value="1"/>
</dbReference>
<protein>
    <recommendedName>
        <fullName evidence="1">F-box protein Hrt3/FBXO9 C-terminal domain-containing protein</fullName>
    </recommendedName>
</protein>
<feature type="domain" description="F-box protein Hrt3/FBXO9 C-terminal" evidence="1">
    <location>
        <begin position="1"/>
        <end position="58"/>
    </location>
</feature>
<keyword evidence="3" id="KW-1185">Reference proteome</keyword>
<name>A0AAV5LLN6_9ROSI</name>
<evidence type="ECO:0000313" key="3">
    <source>
        <dbReference type="Proteomes" id="UP001054252"/>
    </source>
</evidence>
<dbReference type="Proteomes" id="UP001054252">
    <property type="component" value="Unassembled WGS sequence"/>
</dbReference>
<reference evidence="2 3" key="1">
    <citation type="journal article" date="2021" name="Commun. Biol.">
        <title>The genome of Shorea leprosula (Dipterocarpaceae) highlights the ecological relevance of drought in aseasonal tropical rainforests.</title>
        <authorList>
            <person name="Ng K.K.S."/>
            <person name="Kobayashi M.J."/>
            <person name="Fawcett J.A."/>
            <person name="Hatakeyama M."/>
            <person name="Paape T."/>
            <person name="Ng C.H."/>
            <person name="Ang C.C."/>
            <person name="Tnah L.H."/>
            <person name="Lee C.T."/>
            <person name="Nishiyama T."/>
            <person name="Sese J."/>
            <person name="O'Brien M.J."/>
            <person name="Copetti D."/>
            <person name="Mohd Noor M.I."/>
            <person name="Ong R.C."/>
            <person name="Putra M."/>
            <person name="Sireger I.Z."/>
            <person name="Indrioko S."/>
            <person name="Kosugi Y."/>
            <person name="Izuno A."/>
            <person name="Isagi Y."/>
            <person name="Lee S.L."/>
            <person name="Shimizu K.K."/>
        </authorList>
    </citation>
    <scope>NUCLEOTIDE SEQUENCE [LARGE SCALE GENOMIC DNA]</scope>
    <source>
        <strain evidence="2">214</strain>
    </source>
</reference>
<evidence type="ECO:0000313" key="2">
    <source>
        <dbReference type="EMBL" id="GKV37706.1"/>
    </source>
</evidence>
<accession>A0AAV5LLN6</accession>
<dbReference type="AlphaFoldDB" id="A0AAV5LLN6"/>
<gene>
    <name evidence="2" type="ORF">SLEP1_g45701</name>
</gene>
<dbReference type="EMBL" id="BPVZ01000124">
    <property type="protein sequence ID" value="GKV37706.1"/>
    <property type="molecule type" value="Genomic_DNA"/>
</dbReference>
<organism evidence="2 3">
    <name type="scientific">Rubroshorea leprosula</name>
    <dbReference type="NCBI Taxonomy" id="152421"/>
    <lineage>
        <taxon>Eukaryota</taxon>
        <taxon>Viridiplantae</taxon>
        <taxon>Streptophyta</taxon>
        <taxon>Embryophyta</taxon>
        <taxon>Tracheophyta</taxon>
        <taxon>Spermatophyta</taxon>
        <taxon>Magnoliopsida</taxon>
        <taxon>eudicotyledons</taxon>
        <taxon>Gunneridae</taxon>
        <taxon>Pentapetalae</taxon>
        <taxon>rosids</taxon>
        <taxon>malvids</taxon>
        <taxon>Malvales</taxon>
        <taxon>Dipterocarpaceae</taxon>
        <taxon>Rubroshorea</taxon>
    </lineage>
</organism>
<evidence type="ECO:0000259" key="1">
    <source>
        <dbReference type="Pfam" id="PF19270"/>
    </source>
</evidence>
<dbReference type="InterPro" id="IPR045464">
    <property type="entry name" value="Hrt3/FBXO9_C"/>
</dbReference>